<sequence length="281" mass="31450">MLESDNTPVGVDPTRAFVARVYDYLLGGKDNFDVDRHEAERITAAMPEVSDVAWENRNFLTRVCRFLANNTEVRQFLDCGSGLPTAENVHQVVQRIHPEAKVVYVDYDPVVAAHGRALLEENGNTKFVQADIFEPESILDNPEVRESLDWSQPIALLFVAALHHHKGDRGRPAEVTKQFIDRLPPGSFVVISHVIDPDDGSEYDETLRATLEVIRRGSMRDITSRTKTEIRELFHELEIIPSSAGGESDVVAVADWWPDGPRYTKPTIAQQIIAGAVARKV</sequence>
<proteinExistence type="predicted"/>
<dbReference type="InterPro" id="IPR029063">
    <property type="entry name" value="SAM-dependent_MTases_sf"/>
</dbReference>
<dbReference type="EC" id="2.1.1.-" evidence="1"/>
<keyword evidence="1" id="KW-0489">Methyltransferase</keyword>
<keyword evidence="2" id="KW-1185">Reference proteome</keyword>
<dbReference type="PIRSF" id="PIRSF017393">
    <property type="entry name" value="MTase_SAV2177"/>
    <property type="match status" value="1"/>
</dbReference>
<name>A0ABZ1I9E7_9PSEU</name>
<evidence type="ECO:0000313" key="2">
    <source>
        <dbReference type="Proteomes" id="UP001330812"/>
    </source>
</evidence>
<organism evidence="1 2">
    <name type="scientific">Amycolatopsis rhabdoformis</name>
    <dbReference type="NCBI Taxonomy" id="1448059"/>
    <lineage>
        <taxon>Bacteria</taxon>
        <taxon>Bacillati</taxon>
        <taxon>Actinomycetota</taxon>
        <taxon>Actinomycetes</taxon>
        <taxon>Pseudonocardiales</taxon>
        <taxon>Pseudonocardiaceae</taxon>
        <taxon>Amycolatopsis</taxon>
    </lineage>
</organism>
<evidence type="ECO:0000313" key="1">
    <source>
        <dbReference type="EMBL" id="WSE31040.1"/>
    </source>
</evidence>
<dbReference type="InterPro" id="IPR006764">
    <property type="entry name" value="SAM_dep_MeTrfase_SAV2177_type"/>
</dbReference>
<dbReference type="Gene3D" id="3.40.50.150">
    <property type="entry name" value="Vaccinia Virus protein VP39"/>
    <property type="match status" value="1"/>
</dbReference>
<keyword evidence="1" id="KW-0808">Transferase</keyword>
<gene>
    <name evidence="1" type="ORF">VSH64_02710</name>
</gene>
<dbReference type="GO" id="GO:0008168">
    <property type="term" value="F:methyltransferase activity"/>
    <property type="evidence" value="ECO:0007669"/>
    <property type="project" value="UniProtKB-KW"/>
</dbReference>
<dbReference type="SUPFAM" id="SSF53335">
    <property type="entry name" value="S-adenosyl-L-methionine-dependent methyltransferases"/>
    <property type="match status" value="1"/>
</dbReference>
<dbReference type="EMBL" id="CP142149">
    <property type="protein sequence ID" value="WSE31040.1"/>
    <property type="molecule type" value="Genomic_DNA"/>
</dbReference>
<protein>
    <submittedName>
        <fullName evidence="1">SAM-dependent methyltransferase</fullName>
        <ecNumber evidence="1">2.1.1.-</ecNumber>
    </submittedName>
</protein>
<reference evidence="1 2" key="1">
    <citation type="journal article" date="2015" name="Int. J. Syst. Evol. Microbiol.">
        <title>Amycolatopsis rhabdoformis sp. nov., an actinomycete isolated from a tropical forest soil.</title>
        <authorList>
            <person name="Souza W.R."/>
            <person name="Silva R.E."/>
            <person name="Goodfellow M."/>
            <person name="Busarakam K."/>
            <person name="Figueiro F.S."/>
            <person name="Ferreira D."/>
            <person name="Rodrigues-Filho E."/>
            <person name="Moraes L.A.B."/>
            <person name="Zucchi T.D."/>
        </authorList>
    </citation>
    <scope>NUCLEOTIDE SEQUENCE [LARGE SCALE GENOMIC DNA]</scope>
    <source>
        <strain evidence="1 2">NCIMB 14900</strain>
    </source>
</reference>
<dbReference type="Proteomes" id="UP001330812">
    <property type="component" value="Chromosome"/>
</dbReference>
<dbReference type="Pfam" id="PF04672">
    <property type="entry name" value="Methyltransf_19"/>
    <property type="match status" value="1"/>
</dbReference>
<accession>A0ABZ1I9E7</accession>
<dbReference type="GO" id="GO:0032259">
    <property type="term" value="P:methylation"/>
    <property type="evidence" value="ECO:0007669"/>
    <property type="project" value="UniProtKB-KW"/>
</dbReference>